<dbReference type="Pfam" id="PF00307">
    <property type="entry name" value="CH"/>
    <property type="match status" value="1"/>
</dbReference>
<evidence type="ECO:0000256" key="6">
    <source>
        <dbReference type="ARBA" id="ARBA00023203"/>
    </source>
</evidence>
<reference evidence="12 13" key="1">
    <citation type="submission" date="2009-03" db="EMBL/GenBank/DDBJ databases">
        <authorList>
            <person name="Warren W."/>
            <person name="Ye L."/>
            <person name="Minx P."/>
            <person name="Worley K."/>
            <person name="Gibbs R."/>
            <person name="Wilson R.K."/>
        </authorList>
    </citation>
    <scope>NUCLEOTIDE SEQUENCE [LARGE SCALE GENOMIC DNA]</scope>
</reference>
<evidence type="ECO:0000256" key="5">
    <source>
        <dbReference type="ARBA" id="ARBA00022990"/>
    </source>
</evidence>
<dbReference type="PANTHER" id="PTHR47385:SF7">
    <property type="entry name" value="CALPONIN-2"/>
    <property type="match status" value="1"/>
</dbReference>
<evidence type="ECO:0000256" key="4">
    <source>
        <dbReference type="ARBA" id="ARBA00022860"/>
    </source>
</evidence>
<evidence type="ECO:0000256" key="3">
    <source>
        <dbReference type="ARBA" id="ARBA00022737"/>
    </source>
</evidence>
<dbReference type="GO" id="GO:0005516">
    <property type="term" value="F:calmodulin binding"/>
    <property type="evidence" value="ECO:0007669"/>
    <property type="project" value="UniProtKB-KW"/>
</dbReference>
<dbReference type="InterPro" id="IPR003096">
    <property type="entry name" value="SM22_calponin"/>
</dbReference>
<dbReference type="GO" id="GO:0051015">
    <property type="term" value="F:actin filament binding"/>
    <property type="evidence" value="ECO:0007669"/>
    <property type="project" value="TreeGrafter"/>
</dbReference>
<dbReference type="Gene3D" id="1.10.418.10">
    <property type="entry name" value="Calponin-like domain"/>
    <property type="match status" value="1"/>
</dbReference>
<dbReference type="AlphaFoldDB" id="A0A8I3XDB3"/>
<evidence type="ECO:0000256" key="1">
    <source>
        <dbReference type="ARBA" id="ARBA00009631"/>
    </source>
</evidence>
<dbReference type="Pfam" id="PF00402">
    <property type="entry name" value="Calponin"/>
    <property type="match status" value="1"/>
</dbReference>
<dbReference type="Ensembl" id="ENSCJAT00000118573.1">
    <property type="protein sequence ID" value="ENSCJAP00000092687.1"/>
    <property type="gene ID" value="ENSCJAG00000076437.1"/>
</dbReference>
<dbReference type="InterPro" id="IPR036872">
    <property type="entry name" value="CH_dom_sf"/>
</dbReference>
<evidence type="ECO:0000256" key="7">
    <source>
        <dbReference type="ARBA" id="ARBA00023874"/>
    </source>
</evidence>
<protein>
    <recommendedName>
        <fullName evidence="7">Calponin-2</fullName>
    </recommendedName>
    <alternativeName>
        <fullName evidence="10">Calponin H2, smooth muscle</fullName>
    </alternativeName>
    <alternativeName>
        <fullName evidence="9">Neutral calponin</fullName>
    </alternativeName>
</protein>
<keyword evidence="4" id="KW-0112">Calmodulin-binding</keyword>
<keyword evidence="6" id="KW-0009">Actin-binding</keyword>
<keyword evidence="2" id="KW-0597">Phosphoprotein</keyword>
<accession>A0A8I3XDB3</accession>
<sequence length="158" mass="17963">MNKLQPGSVPRINCSMQNWRQLENLSNFIKALVNYGKNPMDPFEASNLLERGNPTQVLVSLLALRGKAKTQDLQRGVDIGIKYPEKQERNFHEAAFKAGQRVTGLQMDTNKCTSQSGMTSYRLPRKEASLRPVPMDHWTISLRKDTNKCASQARLWTD</sequence>
<dbReference type="GO" id="GO:0007015">
    <property type="term" value="P:actin filament organization"/>
    <property type="evidence" value="ECO:0007669"/>
    <property type="project" value="TreeGrafter"/>
</dbReference>
<dbReference type="PANTHER" id="PTHR47385">
    <property type="entry name" value="CALPONIN"/>
    <property type="match status" value="1"/>
</dbReference>
<comment type="function">
    <text evidence="8">Thin filament-associated protein that is implicated in the regulation and modulation of smooth muscle contraction. It is capable of binding to actin, calmodulin and tropomyosin. The interaction of calponin with actin inhibits the actomyosin Mg-ATPase activity.</text>
</comment>
<dbReference type="Proteomes" id="UP000008225">
    <property type="component" value="Chromosome 4"/>
</dbReference>
<keyword evidence="3" id="KW-0677">Repeat</keyword>
<dbReference type="InterPro" id="IPR001997">
    <property type="entry name" value="Calponin/LIMCH1"/>
</dbReference>
<dbReference type="SUPFAM" id="SSF47576">
    <property type="entry name" value="Calponin-homology domain, CH-domain"/>
    <property type="match status" value="1"/>
</dbReference>
<evidence type="ECO:0000256" key="2">
    <source>
        <dbReference type="ARBA" id="ARBA00022553"/>
    </source>
</evidence>
<evidence type="ECO:0000256" key="8">
    <source>
        <dbReference type="ARBA" id="ARBA00025109"/>
    </source>
</evidence>
<evidence type="ECO:0000256" key="9">
    <source>
        <dbReference type="ARBA" id="ARBA00032203"/>
    </source>
</evidence>
<dbReference type="PRINTS" id="PR00889">
    <property type="entry name" value="CALPONIN"/>
</dbReference>
<organism evidence="12 13">
    <name type="scientific">Callithrix jacchus</name>
    <name type="common">White-tufted-ear marmoset</name>
    <name type="synonym">Simia Jacchus</name>
    <dbReference type="NCBI Taxonomy" id="9483"/>
    <lineage>
        <taxon>Eukaryota</taxon>
        <taxon>Metazoa</taxon>
        <taxon>Chordata</taxon>
        <taxon>Craniata</taxon>
        <taxon>Vertebrata</taxon>
        <taxon>Euteleostomi</taxon>
        <taxon>Mammalia</taxon>
        <taxon>Eutheria</taxon>
        <taxon>Euarchontoglires</taxon>
        <taxon>Primates</taxon>
        <taxon>Haplorrhini</taxon>
        <taxon>Platyrrhini</taxon>
        <taxon>Cebidae</taxon>
        <taxon>Callitrichinae</taxon>
        <taxon>Callithrix</taxon>
        <taxon>Callithrix</taxon>
    </lineage>
</organism>
<dbReference type="GeneTree" id="ENSGT00940000154355"/>
<dbReference type="PRINTS" id="PR00888">
    <property type="entry name" value="SM22CALPONIN"/>
</dbReference>
<proteinExistence type="inferred from homology"/>
<evidence type="ECO:0000313" key="13">
    <source>
        <dbReference type="Proteomes" id="UP000008225"/>
    </source>
</evidence>
<evidence type="ECO:0000256" key="10">
    <source>
        <dbReference type="ARBA" id="ARBA00033287"/>
    </source>
</evidence>
<dbReference type="InterPro" id="IPR001715">
    <property type="entry name" value="CH_dom"/>
</dbReference>
<evidence type="ECO:0000313" key="12">
    <source>
        <dbReference type="Ensembl" id="ENSCJAP00000092687.1"/>
    </source>
</evidence>
<comment type="similarity">
    <text evidence="1">Belongs to the calponin family.</text>
</comment>
<reference evidence="12" key="3">
    <citation type="submission" date="2025-09" db="UniProtKB">
        <authorList>
            <consortium name="Ensembl"/>
        </authorList>
    </citation>
    <scope>IDENTIFICATION</scope>
</reference>
<dbReference type="InterPro" id="IPR000557">
    <property type="entry name" value="Calponin_repeat"/>
</dbReference>
<dbReference type="GO" id="GO:0031032">
    <property type="term" value="P:actomyosin structure organization"/>
    <property type="evidence" value="ECO:0007669"/>
    <property type="project" value="InterPro"/>
</dbReference>
<dbReference type="InterPro" id="IPR050606">
    <property type="entry name" value="Calponin-like"/>
</dbReference>
<evidence type="ECO:0000259" key="11">
    <source>
        <dbReference type="PROSITE" id="PS50021"/>
    </source>
</evidence>
<dbReference type="PROSITE" id="PS50021">
    <property type="entry name" value="CH"/>
    <property type="match status" value="1"/>
</dbReference>
<dbReference type="GO" id="GO:0005925">
    <property type="term" value="C:focal adhesion"/>
    <property type="evidence" value="ECO:0007669"/>
    <property type="project" value="TreeGrafter"/>
</dbReference>
<keyword evidence="13" id="KW-1185">Reference proteome</keyword>
<name>A0A8I3XDB3_CALJA</name>
<dbReference type="GO" id="GO:0015629">
    <property type="term" value="C:actin cytoskeleton"/>
    <property type="evidence" value="ECO:0007669"/>
    <property type="project" value="TreeGrafter"/>
</dbReference>
<keyword evidence="5" id="KW-0007">Acetylation</keyword>
<feature type="domain" description="Calponin-homology (CH)" evidence="11">
    <location>
        <begin position="1"/>
        <end position="69"/>
    </location>
</feature>
<reference evidence="12" key="2">
    <citation type="submission" date="2025-08" db="UniProtKB">
        <authorList>
            <consortium name="Ensembl"/>
        </authorList>
    </citation>
    <scope>IDENTIFICATION</scope>
</reference>